<evidence type="ECO:0000259" key="17">
    <source>
        <dbReference type="PROSITE" id="PS51068"/>
    </source>
</evidence>
<dbReference type="GO" id="GO:0140078">
    <property type="term" value="F:class I DNA-(apurinic or apyrimidinic site) endonuclease activity"/>
    <property type="evidence" value="ECO:0007669"/>
    <property type="project" value="UniProtKB-EC"/>
</dbReference>
<dbReference type="PANTHER" id="PTHR22993:SF9">
    <property type="entry name" value="FORMAMIDOPYRIMIDINE-DNA GLYCOSYLASE"/>
    <property type="match status" value="1"/>
</dbReference>
<evidence type="ECO:0000256" key="8">
    <source>
        <dbReference type="ARBA" id="ARBA00022833"/>
    </source>
</evidence>
<evidence type="ECO:0000256" key="9">
    <source>
        <dbReference type="ARBA" id="ARBA00023125"/>
    </source>
</evidence>
<evidence type="ECO:0000256" key="13">
    <source>
        <dbReference type="ARBA" id="ARBA00023295"/>
    </source>
</evidence>
<evidence type="ECO:0000256" key="5">
    <source>
        <dbReference type="ARBA" id="ARBA00022763"/>
    </source>
</evidence>
<dbReference type="Pfam" id="PF06827">
    <property type="entry name" value="zf-FPG_IleRS"/>
    <property type="match status" value="1"/>
</dbReference>
<evidence type="ECO:0000256" key="6">
    <source>
        <dbReference type="ARBA" id="ARBA00022771"/>
    </source>
</evidence>
<dbReference type="InterPro" id="IPR012319">
    <property type="entry name" value="FPG_cat"/>
</dbReference>
<dbReference type="InterPro" id="IPR015886">
    <property type="entry name" value="H2TH_FPG"/>
</dbReference>
<keyword evidence="5 15" id="KW-0227">DNA damage</keyword>
<dbReference type="Gene3D" id="1.10.8.50">
    <property type="match status" value="1"/>
</dbReference>
<dbReference type="InterPro" id="IPR035937">
    <property type="entry name" value="FPG_N"/>
</dbReference>
<dbReference type="SMART" id="SM01232">
    <property type="entry name" value="H2TH"/>
    <property type="match status" value="1"/>
</dbReference>
<dbReference type="NCBIfam" id="NF002211">
    <property type="entry name" value="PRK01103.1"/>
    <property type="match status" value="1"/>
</dbReference>
<evidence type="ECO:0000256" key="14">
    <source>
        <dbReference type="ARBA" id="ARBA00044632"/>
    </source>
</evidence>
<dbReference type="RefSeq" id="WP_027946304.1">
    <property type="nucleotide sequence ID" value="NZ_BSTI01000007.1"/>
</dbReference>
<dbReference type="SUPFAM" id="SSF57716">
    <property type="entry name" value="Glucocorticoid receptor-like (DNA-binding domain)"/>
    <property type="match status" value="1"/>
</dbReference>
<gene>
    <name evidence="15 18" type="primary">mutM</name>
    <name evidence="15" type="synonym">fpg</name>
    <name evidence="18" type="ORF">Atai01_36340</name>
</gene>
<organism evidence="18 19">
    <name type="scientific">Amycolatopsis taiwanensis</name>
    <dbReference type="NCBI Taxonomy" id="342230"/>
    <lineage>
        <taxon>Bacteria</taxon>
        <taxon>Bacillati</taxon>
        <taxon>Actinomycetota</taxon>
        <taxon>Actinomycetes</taxon>
        <taxon>Pseudonocardiales</taxon>
        <taxon>Pseudonocardiaceae</taxon>
        <taxon>Amycolatopsis</taxon>
    </lineage>
</organism>
<evidence type="ECO:0000256" key="11">
    <source>
        <dbReference type="ARBA" id="ARBA00023239"/>
    </source>
</evidence>
<evidence type="ECO:0000259" key="16">
    <source>
        <dbReference type="PROSITE" id="PS51066"/>
    </source>
</evidence>
<comment type="catalytic activity">
    <reaction evidence="14 15">
        <text>2'-deoxyribonucleotide-(2'-deoxyribose 5'-phosphate)-2'-deoxyribonucleotide-DNA = a 3'-end 2'-deoxyribonucleotide-(2,3-dehydro-2,3-deoxyribose 5'-phosphate)-DNA + a 5'-end 5'-phospho-2'-deoxyribonucleoside-DNA + H(+)</text>
        <dbReference type="Rhea" id="RHEA:66592"/>
        <dbReference type="Rhea" id="RHEA-COMP:13180"/>
        <dbReference type="Rhea" id="RHEA-COMP:16897"/>
        <dbReference type="Rhea" id="RHEA-COMP:17067"/>
        <dbReference type="ChEBI" id="CHEBI:15378"/>
        <dbReference type="ChEBI" id="CHEBI:136412"/>
        <dbReference type="ChEBI" id="CHEBI:157695"/>
        <dbReference type="ChEBI" id="CHEBI:167181"/>
        <dbReference type="EC" id="4.2.99.18"/>
    </reaction>
</comment>
<accession>A0A9W6R3V9</accession>
<dbReference type="Pfam" id="PF06831">
    <property type="entry name" value="H2TH"/>
    <property type="match status" value="1"/>
</dbReference>
<comment type="cofactor">
    <cofactor evidence="15">
        <name>Zn(2+)</name>
        <dbReference type="ChEBI" id="CHEBI:29105"/>
    </cofactor>
    <text evidence="15">Binds 1 zinc ion per subunit.</text>
</comment>
<dbReference type="GO" id="GO:0003690">
    <property type="term" value="F:double-stranded DNA binding"/>
    <property type="evidence" value="ECO:0007669"/>
    <property type="project" value="UniProtKB-ARBA"/>
</dbReference>
<dbReference type="CDD" id="cd08966">
    <property type="entry name" value="EcFpg-like_N"/>
    <property type="match status" value="1"/>
</dbReference>
<keyword evidence="6 15" id="KW-0863">Zinc-finger</keyword>
<keyword evidence="11 15" id="KW-0456">Lyase</keyword>
<keyword evidence="7 15" id="KW-0378">Hydrolase</keyword>
<evidence type="ECO:0000256" key="7">
    <source>
        <dbReference type="ARBA" id="ARBA00022801"/>
    </source>
</evidence>
<feature type="active site" description="Proton donor; for delta-elimination activity" evidence="15">
    <location>
        <position position="271"/>
    </location>
</feature>
<evidence type="ECO:0000256" key="10">
    <source>
        <dbReference type="ARBA" id="ARBA00023204"/>
    </source>
</evidence>
<keyword evidence="19" id="KW-1185">Reference proteome</keyword>
<dbReference type="SUPFAM" id="SSF81624">
    <property type="entry name" value="N-terminal domain of MutM-like DNA repair proteins"/>
    <property type="match status" value="1"/>
</dbReference>
<evidence type="ECO:0000256" key="4">
    <source>
        <dbReference type="ARBA" id="ARBA00022723"/>
    </source>
</evidence>
<feature type="domain" description="Formamidopyrimidine-DNA glycosylase catalytic" evidence="17">
    <location>
        <begin position="2"/>
        <end position="118"/>
    </location>
</feature>
<dbReference type="SMART" id="SM00898">
    <property type="entry name" value="Fapy_DNA_glyco"/>
    <property type="match status" value="1"/>
</dbReference>
<dbReference type="PROSITE" id="PS01242">
    <property type="entry name" value="ZF_FPG_1"/>
    <property type="match status" value="1"/>
</dbReference>
<dbReference type="FunFam" id="1.10.8.50:FF:000003">
    <property type="entry name" value="Formamidopyrimidine-DNA glycosylase"/>
    <property type="match status" value="1"/>
</dbReference>
<keyword evidence="4 15" id="KW-0479">Metal-binding</keyword>
<evidence type="ECO:0000256" key="3">
    <source>
        <dbReference type="ARBA" id="ARBA00011245"/>
    </source>
</evidence>
<evidence type="ECO:0000256" key="1">
    <source>
        <dbReference type="ARBA" id="ARBA00001668"/>
    </source>
</evidence>
<feature type="binding site" evidence="15">
    <location>
        <position position="161"/>
    </location>
    <ligand>
        <name>DNA</name>
        <dbReference type="ChEBI" id="CHEBI:16991"/>
    </ligand>
</feature>
<dbReference type="AlphaFoldDB" id="A0A9W6R3V9"/>
<dbReference type="GO" id="GO:0003684">
    <property type="term" value="F:damaged DNA binding"/>
    <property type="evidence" value="ECO:0007669"/>
    <property type="project" value="InterPro"/>
</dbReference>
<dbReference type="EC" id="3.2.2.23" evidence="15"/>
<keyword evidence="9 15" id="KW-0238">DNA-binding</keyword>
<dbReference type="Gene3D" id="3.20.190.10">
    <property type="entry name" value="MutM-like, N-terminal"/>
    <property type="match status" value="1"/>
</dbReference>
<dbReference type="InterPro" id="IPR010979">
    <property type="entry name" value="Ribosomal_uS13-like_H2TH"/>
</dbReference>
<name>A0A9W6R3V9_9PSEU</name>
<protein>
    <recommendedName>
        <fullName evidence="15">Formamidopyrimidine-DNA glycosylase</fullName>
        <shortName evidence="15">Fapy-DNA glycosylase</shortName>
        <ecNumber evidence="15">3.2.2.23</ecNumber>
    </recommendedName>
    <alternativeName>
        <fullName evidence="15">DNA-(apurinic or apyrimidinic site) lyase MutM</fullName>
        <shortName evidence="15">AP lyase MutM</shortName>
        <ecNumber evidence="15">4.2.99.18</ecNumber>
    </alternativeName>
</protein>
<dbReference type="GO" id="GO:0008270">
    <property type="term" value="F:zinc ion binding"/>
    <property type="evidence" value="ECO:0007669"/>
    <property type="project" value="UniProtKB-UniRule"/>
</dbReference>
<reference evidence="18" key="1">
    <citation type="submission" date="2023-03" db="EMBL/GenBank/DDBJ databases">
        <title>Amycolatopsis taiwanensis NBRC 103393.</title>
        <authorList>
            <person name="Ichikawa N."/>
            <person name="Sato H."/>
            <person name="Tonouchi N."/>
        </authorList>
    </citation>
    <scope>NUCLEOTIDE SEQUENCE</scope>
    <source>
        <strain evidence="18">NBRC 103393</strain>
    </source>
</reference>
<keyword evidence="10 15" id="KW-0234">DNA repair</keyword>
<keyword evidence="8 15" id="KW-0862">Zinc</keyword>
<keyword evidence="13 15" id="KW-0326">Glycosidase</keyword>
<comment type="catalytic activity">
    <reaction evidence="1 15">
        <text>Hydrolysis of DNA containing ring-opened 7-methylguanine residues, releasing 2,6-diamino-4-hydroxy-5-(N-methyl)formamidopyrimidine.</text>
        <dbReference type="EC" id="3.2.2.23"/>
    </reaction>
</comment>
<dbReference type="EMBL" id="BSTI01000007">
    <property type="protein sequence ID" value="GLY67015.1"/>
    <property type="molecule type" value="Genomic_DNA"/>
</dbReference>
<feature type="active site" description="Proton donor" evidence="15">
    <location>
        <position position="3"/>
    </location>
</feature>
<dbReference type="InterPro" id="IPR010663">
    <property type="entry name" value="Znf_FPG/IleRS"/>
</dbReference>
<evidence type="ECO:0000256" key="2">
    <source>
        <dbReference type="ARBA" id="ARBA00009409"/>
    </source>
</evidence>
<dbReference type="PANTHER" id="PTHR22993">
    <property type="entry name" value="FORMAMIDOPYRIMIDINE-DNA GLYCOSYLASE"/>
    <property type="match status" value="1"/>
</dbReference>
<comment type="subunit">
    <text evidence="3 15">Monomer.</text>
</comment>
<feature type="domain" description="FPG-type" evidence="16">
    <location>
        <begin position="247"/>
        <end position="281"/>
    </location>
</feature>
<dbReference type="Proteomes" id="UP001165136">
    <property type="component" value="Unassembled WGS sequence"/>
</dbReference>
<evidence type="ECO:0000313" key="18">
    <source>
        <dbReference type="EMBL" id="GLY67015.1"/>
    </source>
</evidence>
<evidence type="ECO:0000313" key="19">
    <source>
        <dbReference type="Proteomes" id="UP001165136"/>
    </source>
</evidence>
<dbReference type="PROSITE" id="PS51066">
    <property type="entry name" value="ZF_FPG_2"/>
    <property type="match status" value="1"/>
</dbReference>
<dbReference type="HAMAP" id="MF_00103">
    <property type="entry name" value="Fapy_DNA_glycosyl"/>
    <property type="match status" value="1"/>
</dbReference>
<dbReference type="EC" id="4.2.99.18" evidence="15"/>
<comment type="similarity">
    <text evidence="2 15">Belongs to the FPG family.</text>
</comment>
<comment type="function">
    <text evidence="15">Involved in base excision repair of DNA damaged by oxidation or by mutagenic agents. Acts as DNA glycosylase that recognizes and removes damaged bases. Has a preference for oxidized purines, such as 7,8-dihydro-8-oxoguanine (8-oxoG). Has AP (apurinic/apyrimidinic) lyase activity and introduces nicks in the DNA strand. Cleaves the DNA backbone by beta-delta elimination to generate a single-strand break at the site of the removed base with both 3'- and 5'-phosphates.</text>
</comment>
<dbReference type="NCBIfam" id="TIGR00577">
    <property type="entry name" value="fpg"/>
    <property type="match status" value="1"/>
</dbReference>
<evidence type="ECO:0000256" key="12">
    <source>
        <dbReference type="ARBA" id="ARBA00023268"/>
    </source>
</evidence>
<dbReference type="GO" id="GO:0006284">
    <property type="term" value="P:base-excision repair"/>
    <property type="evidence" value="ECO:0007669"/>
    <property type="project" value="InterPro"/>
</dbReference>
<dbReference type="PROSITE" id="PS51068">
    <property type="entry name" value="FPG_CAT"/>
    <property type="match status" value="1"/>
</dbReference>
<feature type="active site" description="Proton donor; for beta-elimination activity" evidence="15">
    <location>
        <position position="61"/>
    </location>
</feature>
<keyword evidence="12 15" id="KW-0511">Multifunctional enzyme</keyword>
<feature type="binding site" evidence="15">
    <location>
        <position position="95"/>
    </location>
    <ligand>
        <name>DNA</name>
        <dbReference type="ChEBI" id="CHEBI:16991"/>
    </ligand>
</feature>
<dbReference type="Pfam" id="PF01149">
    <property type="entry name" value="Fapy_DNA_glyco"/>
    <property type="match status" value="1"/>
</dbReference>
<comment type="caution">
    <text evidence="18">The sequence shown here is derived from an EMBL/GenBank/DDBJ whole genome shotgun (WGS) entry which is preliminary data.</text>
</comment>
<dbReference type="GO" id="GO:0034039">
    <property type="term" value="F:8-oxo-7,8-dihydroguanine DNA N-glycosylase activity"/>
    <property type="evidence" value="ECO:0007669"/>
    <property type="project" value="TreeGrafter"/>
</dbReference>
<dbReference type="SUPFAM" id="SSF46946">
    <property type="entry name" value="S13-like H2TH domain"/>
    <property type="match status" value="1"/>
</dbReference>
<dbReference type="InterPro" id="IPR000214">
    <property type="entry name" value="Znf_DNA_glyclase/AP_lyase"/>
</dbReference>
<dbReference type="FunFam" id="3.20.190.10:FF:000006">
    <property type="entry name" value="Formamidopyrimidine-DNA glycosylase"/>
    <property type="match status" value="1"/>
</dbReference>
<dbReference type="InterPro" id="IPR015887">
    <property type="entry name" value="DNA_glyclase_Znf_dom_DNA_BS"/>
</dbReference>
<feature type="active site" description="Schiff-base intermediate with DNA" evidence="15">
    <location>
        <position position="2"/>
    </location>
</feature>
<evidence type="ECO:0000256" key="15">
    <source>
        <dbReference type="HAMAP-Rule" id="MF_00103"/>
    </source>
</evidence>
<feature type="binding site" evidence="15">
    <location>
        <position position="115"/>
    </location>
    <ligand>
        <name>DNA</name>
        <dbReference type="ChEBI" id="CHEBI:16991"/>
    </ligand>
</feature>
<dbReference type="InterPro" id="IPR020629">
    <property type="entry name" value="FPG_Glyclase"/>
</dbReference>
<dbReference type="GO" id="GO:0006979">
    <property type="term" value="P:response to oxidative stress"/>
    <property type="evidence" value="ECO:0007669"/>
    <property type="project" value="UniProtKB-ARBA"/>
</dbReference>
<sequence>MPELPEVEVVRAGLQAHVAGRVIAKVEVLHPRAIRRHEAGPDDFTGRLGGERVEAARRRGKYLWLELTQRQAVLGHLGMSGQLLVQPEGTPDEKHLRVRFRFADGGPELRFVDQRTFGGLALADLVGTDGELLPSTIAHIGRDPMDPAFDPEVAVRALRSRRTEVKRALLDQTLVSGIGNIYADEALWRARLHWARPTERLTRAQGTAVLSAATEVMAEALRAGGTSFDALYVNVNGQSGYFERSLNVYGREDRPCRRCGTPIRREPFMNRSSYFCPRCQPKPRKLL</sequence>
<proteinExistence type="inferred from homology"/>